<keyword evidence="1" id="KW-0479">Metal-binding</keyword>
<dbReference type="Pfam" id="PF05485">
    <property type="entry name" value="THAP"/>
    <property type="match status" value="1"/>
</dbReference>
<reference evidence="7 8" key="1">
    <citation type="journal article" date="2022" name="Nat. Ecol. Evol.">
        <title>A masculinizing supergene underlies an exaggerated male reproductive morph in a spider.</title>
        <authorList>
            <person name="Hendrickx F."/>
            <person name="De Corte Z."/>
            <person name="Sonet G."/>
            <person name="Van Belleghem S.M."/>
            <person name="Kostlbacher S."/>
            <person name="Vangestel C."/>
        </authorList>
    </citation>
    <scope>NUCLEOTIDE SEQUENCE [LARGE SCALE GENOMIC DNA]</scope>
    <source>
        <strain evidence="7">W744_W776</strain>
    </source>
</reference>
<evidence type="ECO:0000256" key="1">
    <source>
        <dbReference type="ARBA" id="ARBA00022723"/>
    </source>
</evidence>
<dbReference type="PROSITE" id="PS50950">
    <property type="entry name" value="ZF_THAP"/>
    <property type="match status" value="1"/>
</dbReference>
<organism evidence="7 8">
    <name type="scientific">Oedothorax gibbosus</name>
    <dbReference type="NCBI Taxonomy" id="931172"/>
    <lineage>
        <taxon>Eukaryota</taxon>
        <taxon>Metazoa</taxon>
        <taxon>Ecdysozoa</taxon>
        <taxon>Arthropoda</taxon>
        <taxon>Chelicerata</taxon>
        <taxon>Arachnida</taxon>
        <taxon>Araneae</taxon>
        <taxon>Araneomorphae</taxon>
        <taxon>Entelegynae</taxon>
        <taxon>Araneoidea</taxon>
        <taxon>Linyphiidae</taxon>
        <taxon>Erigoninae</taxon>
        <taxon>Oedothorax</taxon>
    </lineage>
</organism>
<keyword evidence="8" id="KW-1185">Reference proteome</keyword>
<keyword evidence="2 5" id="KW-0863">Zinc-finger</keyword>
<evidence type="ECO:0000256" key="2">
    <source>
        <dbReference type="ARBA" id="ARBA00022771"/>
    </source>
</evidence>
<evidence type="ECO:0000256" key="3">
    <source>
        <dbReference type="ARBA" id="ARBA00022833"/>
    </source>
</evidence>
<dbReference type="SUPFAM" id="SSF57716">
    <property type="entry name" value="Glucocorticoid receptor-like (DNA-binding domain)"/>
    <property type="match status" value="1"/>
</dbReference>
<evidence type="ECO:0000313" key="7">
    <source>
        <dbReference type="EMBL" id="KAG8175612.1"/>
    </source>
</evidence>
<dbReference type="GO" id="GO:0008270">
    <property type="term" value="F:zinc ion binding"/>
    <property type="evidence" value="ECO:0007669"/>
    <property type="project" value="UniProtKB-KW"/>
</dbReference>
<dbReference type="AlphaFoldDB" id="A0AAV6TUE8"/>
<dbReference type="SMART" id="SM00980">
    <property type="entry name" value="THAP"/>
    <property type="match status" value="1"/>
</dbReference>
<proteinExistence type="predicted"/>
<dbReference type="InterPro" id="IPR006612">
    <property type="entry name" value="THAP_Znf"/>
</dbReference>
<gene>
    <name evidence="7" type="ORF">JTE90_019424</name>
</gene>
<evidence type="ECO:0000256" key="4">
    <source>
        <dbReference type="ARBA" id="ARBA00023125"/>
    </source>
</evidence>
<dbReference type="Proteomes" id="UP000827092">
    <property type="component" value="Unassembled WGS sequence"/>
</dbReference>
<sequence>MGRKCCVPGCNSNYDNTNVHSFAFPKDDRKSLWIKKINRAGFVPTKHSVVCIKHFSEQFFIHNHRVVKPDGTVLEVKRNMPILTSDAFPSLLTNSLVDLHEDPAPKRKAPEERLAEMRKRDDDNFANWNEKDIITSCSRLSGCCRSKIPKELQFI</sequence>
<name>A0AAV6TUE8_9ARAC</name>
<accession>A0AAV6TUE8</accession>
<keyword evidence="3" id="KW-0862">Zinc</keyword>
<feature type="domain" description="THAP-type" evidence="6">
    <location>
        <begin position="1"/>
        <end position="92"/>
    </location>
</feature>
<dbReference type="PANTHER" id="PTHR46927:SF3">
    <property type="entry name" value="THAP-TYPE DOMAIN-CONTAINING PROTEIN"/>
    <property type="match status" value="1"/>
</dbReference>
<evidence type="ECO:0000256" key="5">
    <source>
        <dbReference type="PROSITE-ProRule" id="PRU00309"/>
    </source>
</evidence>
<comment type="caution">
    <text evidence="7">The sequence shown here is derived from an EMBL/GenBank/DDBJ whole genome shotgun (WGS) entry which is preliminary data.</text>
</comment>
<keyword evidence="4 5" id="KW-0238">DNA-binding</keyword>
<evidence type="ECO:0000313" key="8">
    <source>
        <dbReference type="Proteomes" id="UP000827092"/>
    </source>
</evidence>
<protein>
    <recommendedName>
        <fullName evidence="6">THAP-type domain-containing protein</fullName>
    </recommendedName>
</protein>
<dbReference type="PANTHER" id="PTHR46927">
    <property type="entry name" value="AGAP005574-PA"/>
    <property type="match status" value="1"/>
</dbReference>
<evidence type="ECO:0000259" key="6">
    <source>
        <dbReference type="PROSITE" id="PS50950"/>
    </source>
</evidence>
<dbReference type="GO" id="GO:0003677">
    <property type="term" value="F:DNA binding"/>
    <property type="evidence" value="ECO:0007669"/>
    <property type="project" value="UniProtKB-UniRule"/>
</dbReference>
<dbReference type="EMBL" id="JAFNEN010000980">
    <property type="protein sequence ID" value="KAG8175612.1"/>
    <property type="molecule type" value="Genomic_DNA"/>
</dbReference>
<dbReference type="InterPro" id="IPR052224">
    <property type="entry name" value="THAP_domain_protein"/>
</dbReference>